<evidence type="ECO:0000313" key="4">
    <source>
        <dbReference type="Proteomes" id="UP000245207"/>
    </source>
</evidence>
<reference evidence="3 4" key="1">
    <citation type="journal article" date="2018" name="Mol. Plant">
        <title>The genome of Artemisia annua provides insight into the evolution of Asteraceae family and artemisinin biosynthesis.</title>
        <authorList>
            <person name="Shen Q."/>
            <person name="Zhang L."/>
            <person name="Liao Z."/>
            <person name="Wang S."/>
            <person name="Yan T."/>
            <person name="Shi P."/>
            <person name="Liu M."/>
            <person name="Fu X."/>
            <person name="Pan Q."/>
            <person name="Wang Y."/>
            <person name="Lv Z."/>
            <person name="Lu X."/>
            <person name="Zhang F."/>
            <person name="Jiang W."/>
            <person name="Ma Y."/>
            <person name="Chen M."/>
            <person name="Hao X."/>
            <person name="Li L."/>
            <person name="Tang Y."/>
            <person name="Lv G."/>
            <person name="Zhou Y."/>
            <person name="Sun X."/>
            <person name="Brodelius P.E."/>
            <person name="Rose J.K.C."/>
            <person name="Tang K."/>
        </authorList>
    </citation>
    <scope>NUCLEOTIDE SEQUENCE [LARGE SCALE GENOMIC DNA]</scope>
    <source>
        <strain evidence="4">cv. Huhao1</strain>
        <tissue evidence="3">Leaf</tissue>
    </source>
</reference>
<sequence>MANLFGKNRERSSPIPNLHQLYESKPTYFTLKVTHGGKFTLPPGRMYVDPVIAWYDCVDYDLFSFYAFEELVDDIGVKGGVAGYYYRIPGETLDVGLYPLKSDEDVMKMLDLIPTHREIEVYVELKRRRPKRGRKCKITDETSIDGTNGQSPVPMIAGREQQAEDETQISDEVLDGTDTPSAQPHVSRVVGDTDTHAAQPPVSGVDGPEQVEQQSQLTDNDLYHPGDNVGVGDDLITDMVAELDQSEDVVLELNKKYVALEEVVERDDVERDDVGTSTQQVNEEEHVVHVSEFEDEEDDVRAPIEPKVEMTDFKFDFDPHFENLSKLADECMTDYTDHDSGYNFDDDFHSDEEASNKKFVNLRKIRLKEIRKEYEGRSNVRKGEFFCNRNI</sequence>
<feature type="domain" description="PB1-like" evidence="2">
    <location>
        <begin position="28"/>
        <end position="124"/>
    </location>
</feature>
<dbReference type="Pfam" id="PF26130">
    <property type="entry name" value="PB1-like"/>
    <property type="match status" value="1"/>
</dbReference>
<dbReference type="AlphaFoldDB" id="A0A2U1QI38"/>
<feature type="region of interest" description="Disordered" evidence="1">
    <location>
        <begin position="133"/>
        <end position="154"/>
    </location>
</feature>
<dbReference type="EMBL" id="PKPP01000109">
    <property type="protein sequence ID" value="PWA97664.1"/>
    <property type="molecule type" value="Genomic_DNA"/>
</dbReference>
<proteinExistence type="predicted"/>
<dbReference type="OrthoDB" id="1750719at2759"/>
<dbReference type="Proteomes" id="UP000245207">
    <property type="component" value="Unassembled WGS sequence"/>
</dbReference>
<name>A0A2U1QI38_ARTAN</name>
<accession>A0A2U1QI38</accession>
<evidence type="ECO:0000313" key="3">
    <source>
        <dbReference type="EMBL" id="PWA97664.1"/>
    </source>
</evidence>
<organism evidence="3 4">
    <name type="scientific">Artemisia annua</name>
    <name type="common">Sweet wormwood</name>
    <dbReference type="NCBI Taxonomy" id="35608"/>
    <lineage>
        <taxon>Eukaryota</taxon>
        <taxon>Viridiplantae</taxon>
        <taxon>Streptophyta</taxon>
        <taxon>Embryophyta</taxon>
        <taxon>Tracheophyta</taxon>
        <taxon>Spermatophyta</taxon>
        <taxon>Magnoliopsida</taxon>
        <taxon>eudicotyledons</taxon>
        <taxon>Gunneridae</taxon>
        <taxon>Pentapetalae</taxon>
        <taxon>asterids</taxon>
        <taxon>campanulids</taxon>
        <taxon>Asterales</taxon>
        <taxon>Asteraceae</taxon>
        <taxon>Asteroideae</taxon>
        <taxon>Anthemideae</taxon>
        <taxon>Artemisiinae</taxon>
        <taxon>Artemisia</taxon>
    </lineage>
</organism>
<dbReference type="InterPro" id="IPR058594">
    <property type="entry name" value="PB1-like_dom_pln"/>
</dbReference>
<protein>
    <recommendedName>
        <fullName evidence="2">PB1-like domain-containing protein</fullName>
    </recommendedName>
</protein>
<evidence type="ECO:0000256" key="1">
    <source>
        <dbReference type="SAM" id="MobiDB-lite"/>
    </source>
</evidence>
<keyword evidence="4" id="KW-1185">Reference proteome</keyword>
<comment type="caution">
    <text evidence="3">The sequence shown here is derived from an EMBL/GenBank/DDBJ whole genome shotgun (WGS) entry which is preliminary data.</text>
</comment>
<evidence type="ECO:0000259" key="2">
    <source>
        <dbReference type="Pfam" id="PF26130"/>
    </source>
</evidence>
<feature type="region of interest" description="Disordered" evidence="1">
    <location>
        <begin position="193"/>
        <end position="225"/>
    </location>
</feature>
<gene>
    <name evidence="3" type="ORF">CTI12_AA026870</name>
</gene>